<dbReference type="EMBL" id="GEDG01025328">
    <property type="protein sequence ID" value="JAP15330.1"/>
    <property type="molecule type" value="Transcribed_RNA"/>
</dbReference>
<feature type="transmembrane region" description="Helical" evidence="1">
    <location>
        <begin position="7"/>
        <end position="29"/>
    </location>
</feature>
<proteinExistence type="predicted"/>
<protein>
    <submittedName>
        <fullName evidence="2">Putative ovule protein</fullName>
    </submittedName>
</protein>
<sequence length="73" mass="8595">MQHAFPLFLFLSYVGCLLLNYHGVIYSYFVHVQPLFLLFYSVIAFLEYHAFEQSTITSLFTFQSYPRSVPLAF</sequence>
<reference evidence="2" key="1">
    <citation type="submission" date="2015-12" db="EMBL/GenBank/DDBJ databases">
        <title>Gene expression during late stages of embryo sac development: a critical building block for successful pollen-pistil interactions.</title>
        <authorList>
            <person name="Liu Y."/>
            <person name="Joly V."/>
            <person name="Sabar M."/>
            <person name="Matton D.P."/>
        </authorList>
    </citation>
    <scope>NUCLEOTIDE SEQUENCE</scope>
</reference>
<evidence type="ECO:0000313" key="2">
    <source>
        <dbReference type="EMBL" id="JAP15330.1"/>
    </source>
</evidence>
<dbReference type="AlphaFoldDB" id="A0A0V0H4L4"/>
<keyword evidence="1" id="KW-0472">Membrane</keyword>
<name>A0A0V0H4L4_SOLCH</name>
<evidence type="ECO:0000256" key="1">
    <source>
        <dbReference type="SAM" id="Phobius"/>
    </source>
</evidence>
<keyword evidence="1" id="KW-0812">Transmembrane</keyword>
<organism evidence="2">
    <name type="scientific">Solanum chacoense</name>
    <name type="common">Chaco potato</name>
    <dbReference type="NCBI Taxonomy" id="4108"/>
    <lineage>
        <taxon>Eukaryota</taxon>
        <taxon>Viridiplantae</taxon>
        <taxon>Streptophyta</taxon>
        <taxon>Embryophyta</taxon>
        <taxon>Tracheophyta</taxon>
        <taxon>Spermatophyta</taxon>
        <taxon>Magnoliopsida</taxon>
        <taxon>eudicotyledons</taxon>
        <taxon>Gunneridae</taxon>
        <taxon>Pentapetalae</taxon>
        <taxon>asterids</taxon>
        <taxon>lamiids</taxon>
        <taxon>Solanales</taxon>
        <taxon>Solanaceae</taxon>
        <taxon>Solanoideae</taxon>
        <taxon>Solaneae</taxon>
        <taxon>Solanum</taxon>
    </lineage>
</organism>
<feature type="transmembrane region" description="Helical" evidence="1">
    <location>
        <begin position="35"/>
        <end position="51"/>
    </location>
</feature>
<accession>A0A0V0H4L4</accession>
<keyword evidence="1" id="KW-1133">Transmembrane helix</keyword>